<dbReference type="Proteomes" id="UP001143981">
    <property type="component" value="Unassembled WGS sequence"/>
</dbReference>
<keyword evidence="11" id="KW-1185">Reference proteome</keyword>
<organism evidence="10 11">
    <name type="scientific">Coemansia biformis</name>
    <dbReference type="NCBI Taxonomy" id="1286918"/>
    <lineage>
        <taxon>Eukaryota</taxon>
        <taxon>Fungi</taxon>
        <taxon>Fungi incertae sedis</taxon>
        <taxon>Zoopagomycota</taxon>
        <taxon>Kickxellomycotina</taxon>
        <taxon>Kickxellomycetes</taxon>
        <taxon>Kickxellales</taxon>
        <taxon>Kickxellaceae</taxon>
        <taxon>Coemansia</taxon>
    </lineage>
</organism>
<evidence type="ECO:0000259" key="9">
    <source>
        <dbReference type="Pfam" id="PF03834"/>
    </source>
</evidence>
<dbReference type="GO" id="GO:0004519">
    <property type="term" value="F:endonuclease activity"/>
    <property type="evidence" value="ECO:0007669"/>
    <property type="project" value="UniProtKB-KW"/>
</dbReference>
<accession>A0A9W7Y702</accession>
<evidence type="ECO:0000256" key="2">
    <source>
        <dbReference type="ARBA" id="ARBA00008283"/>
    </source>
</evidence>
<evidence type="ECO:0000313" key="11">
    <source>
        <dbReference type="Proteomes" id="UP001143981"/>
    </source>
</evidence>
<evidence type="ECO:0000256" key="4">
    <source>
        <dbReference type="ARBA" id="ARBA00023125"/>
    </source>
</evidence>
<keyword evidence="10" id="KW-0378">Hydrolase</keyword>
<dbReference type="InterPro" id="IPR047260">
    <property type="entry name" value="ERCC1-like_central_dom"/>
</dbReference>
<dbReference type="AlphaFoldDB" id="A0A9W7Y702"/>
<dbReference type="GO" id="GO:0003684">
    <property type="term" value="F:damaged DNA binding"/>
    <property type="evidence" value="ECO:0007669"/>
    <property type="project" value="InterPro"/>
</dbReference>
<reference evidence="10" key="1">
    <citation type="submission" date="2022-07" db="EMBL/GenBank/DDBJ databases">
        <title>Phylogenomic reconstructions and comparative analyses of Kickxellomycotina fungi.</title>
        <authorList>
            <person name="Reynolds N.K."/>
            <person name="Stajich J.E."/>
            <person name="Barry K."/>
            <person name="Grigoriev I.V."/>
            <person name="Crous P."/>
            <person name="Smith M.E."/>
        </authorList>
    </citation>
    <scope>NUCLEOTIDE SEQUENCE</scope>
    <source>
        <strain evidence="10">BCRC 34381</strain>
    </source>
</reference>
<evidence type="ECO:0000313" key="10">
    <source>
        <dbReference type="EMBL" id="KAJ1726266.1"/>
    </source>
</evidence>
<dbReference type="GO" id="GO:0003697">
    <property type="term" value="F:single-stranded DNA binding"/>
    <property type="evidence" value="ECO:0007669"/>
    <property type="project" value="TreeGrafter"/>
</dbReference>
<feature type="region of interest" description="Disordered" evidence="8">
    <location>
        <begin position="56"/>
        <end position="79"/>
    </location>
</feature>
<dbReference type="GO" id="GO:0006302">
    <property type="term" value="P:double-strand break repair"/>
    <property type="evidence" value="ECO:0007669"/>
    <property type="project" value="UniProtKB-ARBA"/>
</dbReference>
<dbReference type="InterPro" id="IPR011335">
    <property type="entry name" value="Restrct_endonuc-II-like"/>
</dbReference>
<keyword evidence="10" id="KW-0540">Nuclease</keyword>
<comment type="similarity">
    <text evidence="2">Belongs to the ERCC1/RAD10/SWI10 family.</text>
</comment>
<evidence type="ECO:0000256" key="1">
    <source>
        <dbReference type="ARBA" id="ARBA00004123"/>
    </source>
</evidence>
<dbReference type="NCBIfam" id="TIGR00597">
    <property type="entry name" value="rad10"/>
    <property type="match status" value="1"/>
</dbReference>
<name>A0A9W7Y702_9FUNG</name>
<sequence length="294" mass="32406">MTEQNKQPGQGRRQFHIPTVEEIEQRRAESERSLAPAASMPAVSLDASTSVLLASDQHAQADQQPSQQPAPQAGASVTSATAASAGGAAGRSISQLVLVNDLQRGNPLLACIRNVRWSHSRDILPDFEISRSSCVLYLSIRYHRLHPEYITKRIDGLGRSYRMRVLLVFVDTDDSKIPLREINRVALQSDMTLLLAWSLDEAGRYIETLKAFENRSPDPIRERVDDSHMARVSNSLTAVRSVNKTDVLTLASNFGSFATLSEAAVEELALCPGIGELKAQRIFKAFNDPFVPEP</sequence>
<evidence type="ECO:0000256" key="8">
    <source>
        <dbReference type="SAM" id="MobiDB-lite"/>
    </source>
</evidence>
<comment type="subcellular location">
    <subcellularLocation>
        <location evidence="1">Nucleus</location>
    </subcellularLocation>
</comment>
<dbReference type="CDD" id="cd22325">
    <property type="entry name" value="ERCC1_C-like"/>
    <property type="match status" value="1"/>
</dbReference>
<dbReference type="Gene3D" id="3.40.50.10130">
    <property type="match status" value="1"/>
</dbReference>
<dbReference type="SUPFAM" id="SSF52980">
    <property type="entry name" value="Restriction endonuclease-like"/>
    <property type="match status" value="1"/>
</dbReference>
<evidence type="ECO:0000256" key="7">
    <source>
        <dbReference type="ARBA" id="ARBA00071993"/>
    </source>
</evidence>
<dbReference type="Gene3D" id="1.10.150.20">
    <property type="entry name" value="5' to 3' exonuclease, C-terminal subdomain"/>
    <property type="match status" value="1"/>
</dbReference>
<dbReference type="PANTHER" id="PTHR12749">
    <property type="entry name" value="EXCISION REPAIR CROSS-COMPLEMENTING 1 ERCC1"/>
    <property type="match status" value="1"/>
</dbReference>
<dbReference type="PANTHER" id="PTHR12749:SF0">
    <property type="entry name" value="DNA EXCISION REPAIR PROTEIN ERCC-1"/>
    <property type="match status" value="1"/>
</dbReference>
<dbReference type="InterPro" id="IPR010994">
    <property type="entry name" value="RuvA_2-like"/>
</dbReference>
<dbReference type="GO" id="GO:0006312">
    <property type="term" value="P:mitotic recombination"/>
    <property type="evidence" value="ECO:0007669"/>
    <property type="project" value="TreeGrafter"/>
</dbReference>
<keyword evidence="5" id="KW-0234">DNA repair</keyword>
<keyword evidence="3" id="KW-0227">DNA damage</keyword>
<dbReference type="FunFam" id="3.40.50.10130:FF:000001">
    <property type="entry name" value="DNA excision repair protein ERCC-1"/>
    <property type="match status" value="1"/>
</dbReference>
<gene>
    <name evidence="10" type="primary">RAD10</name>
    <name evidence="10" type="ORF">LPJ61_005306</name>
</gene>
<comment type="caution">
    <text evidence="10">The sequence shown here is derived from an EMBL/GenBank/DDBJ whole genome shotgun (WGS) entry which is preliminary data.</text>
</comment>
<dbReference type="GO" id="GO:0070914">
    <property type="term" value="P:UV-damage excision repair"/>
    <property type="evidence" value="ECO:0007669"/>
    <property type="project" value="TreeGrafter"/>
</dbReference>
<dbReference type="GO" id="GO:0006289">
    <property type="term" value="P:nucleotide-excision repair"/>
    <property type="evidence" value="ECO:0007669"/>
    <property type="project" value="UniProtKB-ARBA"/>
</dbReference>
<feature type="domain" description="ERCC1-like central" evidence="9">
    <location>
        <begin position="97"/>
        <end position="210"/>
    </location>
</feature>
<evidence type="ECO:0000256" key="5">
    <source>
        <dbReference type="ARBA" id="ARBA00023204"/>
    </source>
</evidence>
<keyword evidence="4" id="KW-0238">DNA-binding</keyword>
<dbReference type="Pfam" id="PF03834">
    <property type="entry name" value="Rad10"/>
    <property type="match status" value="1"/>
</dbReference>
<evidence type="ECO:0000256" key="6">
    <source>
        <dbReference type="ARBA" id="ARBA00023242"/>
    </source>
</evidence>
<dbReference type="GO" id="GO:0000110">
    <property type="term" value="C:nucleotide-excision repair factor 1 complex"/>
    <property type="evidence" value="ECO:0007669"/>
    <property type="project" value="TreeGrafter"/>
</dbReference>
<dbReference type="Pfam" id="PF14520">
    <property type="entry name" value="HHH_5"/>
    <property type="match status" value="1"/>
</dbReference>
<protein>
    <recommendedName>
        <fullName evidence="7">DNA excision repair protein ERCC-1</fullName>
    </recommendedName>
</protein>
<evidence type="ECO:0000256" key="3">
    <source>
        <dbReference type="ARBA" id="ARBA00022763"/>
    </source>
</evidence>
<dbReference type="SUPFAM" id="SSF47781">
    <property type="entry name" value="RuvA domain 2-like"/>
    <property type="match status" value="1"/>
</dbReference>
<dbReference type="EMBL" id="JANBOI010001661">
    <property type="protein sequence ID" value="KAJ1726266.1"/>
    <property type="molecule type" value="Genomic_DNA"/>
</dbReference>
<proteinExistence type="inferred from homology"/>
<keyword evidence="6" id="KW-0539">Nucleus</keyword>
<dbReference type="GO" id="GO:0070522">
    <property type="term" value="C:ERCC4-ERCC1 complex"/>
    <property type="evidence" value="ECO:0007669"/>
    <property type="project" value="TreeGrafter"/>
</dbReference>
<keyword evidence="10" id="KW-0255">Endonuclease</keyword>
<dbReference type="OrthoDB" id="10262814at2759"/>
<dbReference type="InterPro" id="IPR004579">
    <property type="entry name" value="ERCC1/RAD10/SWI10"/>
</dbReference>
<dbReference type="FunFam" id="1.10.150.20:FF:000017">
    <property type="entry name" value="DNA excision repair protein ERCC-1"/>
    <property type="match status" value="1"/>
</dbReference>